<comment type="caution">
    <text evidence="2">The sequence shown here is derived from an EMBL/GenBank/DDBJ whole genome shotgun (WGS) entry which is preliminary data.</text>
</comment>
<name>A0A8S2WHR7_9BILA</name>
<evidence type="ECO:0000313" key="1">
    <source>
        <dbReference type="EMBL" id="CAF1626052.1"/>
    </source>
</evidence>
<dbReference type="EMBL" id="CAJNOK010057373">
    <property type="protein sequence ID" value="CAF1626052.1"/>
    <property type="molecule type" value="Genomic_DNA"/>
</dbReference>
<proteinExistence type="predicted"/>
<accession>A0A8S2WHR7</accession>
<dbReference type="EMBL" id="CAJOBA010082621">
    <property type="protein sequence ID" value="CAF4448787.1"/>
    <property type="molecule type" value="Genomic_DNA"/>
</dbReference>
<sequence length="57" mass="6073">MDTDLHTAWSLSSTWCVEVLNIVDELSNAVAIGIKLPNDIVSELCGAPAKFIPMATA</sequence>
<evidence type="ECO:0000313" key="3">
    <source>
        <dbReference type="Proteomes" id="UP000682733"/>
    </source>
</evidence>
<gene>
    <name evidence="1" type="ORF">OVA965_LOCUS43451</name>
    <name evidence="2" type="ORF">TMI583_LOCUS45729</name>
</gene>
<dbReference type="Proteomes" id="UP000677228">
    <property type="component" value="Unassembled WGS sequence"/>
</dbReference>
<feature type="non-terminal residue" evidence="2">
    <location>
        <position position="1"/>
    </location>
</feature>
<organism evidence="2 3">
    <name type="scientific">Didymodactylos carnosus</name>
    <dbReference type="NCBI Taxonomy" id="1234261"/>
    <lineage>
        <taxon>Eukaryota</taxon>
        <taxon>Metazoa</taxon>
        <taxon>Spiralia</taxon>
        <taxon>Gnathifera</taxon>
        <taxon>Rotifera</taxon>
        <taxon>Eurotatoria</taxon>
        <taxon>Bdelloidea</taxon>
        <taxon>Philodinida</taxon>
        <taxon>Philodinidae</taxon>
        <taxon>Didymodactylos</taxon>
    </lineage>
</organism>
<dbReference type="AlphaFoldDB" id="A0A8S2WHR7"/>
<dbReference type="Proteomes" id="UP000682733">
    <property type="component" value="Unassembled WGS sequence"/>
</dbReference>
<protein>
    <submittedName>
        <fullName evidence="2">Uncharacterized protein</fullName>
    </submittedName>
</protein>
<reference evidence="2" key="1">
    <citation type="submission" date="2021-02" db="EMBL/GenBank/DDBJ databases">
        <authorList>
            <person name="Nowell W R."/>
        </authorList>
    </citation>
    <scope>NUCLEOTIDE SEQUENCE</scope>
</reference>
<evidence type="ECO:0000313" key="2">
    <source>
        <dbReference type="EMBL" id="CAF4448787.1"/>
    </source>
</evidence>